<sequence length="390" mass="39681">MSLRTGHRENTSQPARRQTSGAAPASKGRPRMGGGGSPRGSSSSAKARGMQLQHGLRTKDIGEMMSEYALILAVLRGEDYPKLGVPRKQLSLVVLEVKSSAKSSKWSATAALWCRFRVSMSSTAVASLVFNEGSTDKGSAASVVRGNHVPRQTRGRLFGLLPLNKSCGAVEGGAARFSVGTHSVSLASLSSRPSSALSTLPVPVVTGRPLGAGIQTTSSSLESSPESASGCAASALEAAVVTFTSATAMAVVVTFSSATAMAATESFSLAAGTAAARFSSATSSASSFAEVVRVGVASTAVLVGMASAAVLAGFSTVLVQAVAAAIVATAPPFSSAPNGVLTGARLPSASRAYVDSWAAAWDAFAPREDVKQRSPWAWNLGNLVTQLMVA</sequence>
<feature type="compositionally biased region" description="Basic and acidic residues" evidence="1">
    <location>
        <begin position="1"/>
        <end position="10"/>
    </location>
</feature>
<proteinExistence type="predicted"/>
<dbReference type="AlphaFoldDB" id="A0A6G0LX86"/>
<dbReference type="Proteomes" id="UP000488956">
    <property type="component" value="Unassembled WGS sequence"/>
</dbReference>
<feature type="compositionally biased region" description="Polar residues" evidence="1">
    <location>
        <begin position="11"/>
        <end position="21"/>
    </location>
</feature>
<accession>A0A6G0LX86</accession>
<organism evidence="2 3">
    <name type="scientific">Phytophthora fragariae</name>
    <dbReference type="NCBI Taxonomy" id="53985"/>
    <lineage>
        <taxon>Eukaryota</taxon>
        <taxon>Sar</taxon>
        <taxon>Stramenopiles</taxon>
        <taxon>Oomycota</taxon>
        <taxon>Peronosporomycetes</taxon>
        <taxon>Peronosporales</taxon>
        <taxon>Peronosporaceae</taxon>
        <taxon>Phytophthora</taxon>
    </lineage>
</organism>
<feature type="region of interest" description="Disordered" evidence="1">
    <location>
        <begin position="1"/>
        <end position="58"/>
    </location>
</feature>
<evidence type="ECO:0000256" key="1">
    <source>
        <dbReference type="SAM" id="MobiDB-lite"/>
    </source>
</evidence>
<feature type="compositionally biased region" description="Low complexity" evidence="1">
    <location>
        <begin position="39"/>
        <end position="50"/>
    </location>
</feature>
<gene>
    <name evidence="2" type="ORF">PF010_g2391</name>
</gene>
<dbReference type="EMBL" id="QXFX01000064">
    <property type="protein sequence ID" value="KAE9134637.1"/>
    <property type="molecule type" value="Genomic_DNA"/>
</dbReference>
<evidence type="ECO:0000313" key="3">
    <source>
        <dbReference type="Proteomes" id="UP000488956"/>
    </source>
</evidence>
<comment type="caution">
    <text evidence="2">The sequence shown here is derived from an EMBL/GenBank/DDBJ whole genome shotgun (WGS) entry which is preliminary data.</text>
</comment>
<name>A0A6G0LX86_9STRA</name>
<reference evidence="2 3" key="1">
    <citation type="submission" date="2018-09" db="EMBL/GenBank/DDBJ databases">
        <title>Genomic investigation of the strawberry pathogen Phytophthora fragariae indicates pathogenicity is determined by transcriptional variation in three key races.</title>
        <authorList>
            <person name="Adams T.M."/>
            <person name="Armitage A.D."/>
            <person name="Sobczyk M.K."/>
            <person name="Bates H.J."/>
            <person name="Dunwell J.M."/>
            <person name="Nellist C.F."/>
            <person name="Harrison R.J."/>
        </authorList>
    </citation>
    <scope>NUCLEOTIDE SEQUENCE [LARGE SCALE GENOMIC DNA]</scope>
    <source>
        <strain evidence="2 3">ONT-3</strain>
    </source>
</reference>
<protein>
    <submittedName>
        <fullName evidence="2">Uncharacterized protein</fullName>
    </submittedName>
</protein>
<evidence type="ECO:0000313" key="2">
    <source>
        <dbReference type="EMBL" id="KAE9134637.1"/>
    </source>
</evidence>